<keyword evidence="1" id="KW-0614">Plasmid</keyword>
<accession>A0A343VRI0</accession>
<gene>
    <name evidence="1" type="ORF">B5P44_p00209</name>
</gene>
<protein>
    <submittedName>
        <fullName evidence="1">Uncharacterized protein</fullName>
    </submittedName>
</protein>
<dbReference type="AlphaFoldDB" id="A0A343VRI0"/>
<evidence type="ECO:0000313" key="1">
    <source>
        <dbReference type="EMBL" id="AVN58504.1"/>
    </source>
</evidence>
<name>A0A343VRI0_9MYCO</name>
<geneLocation type="plasmid" evidence="1">
    <name>pCBMA213_1</name>
</geneLocation>
<dbReference type="EMBL" id="MF600313">
    <property type="protein sequence ID" value="AVN58504.1"/>
    <property type="molecule type" value="Genomic_DNA"/>
</dbReference>
<sequence>MPEPVEVSAEAVEPTRPRGLRSAFLEILANHKVVGPVERPFGYFRMVCLGCDWRECTDHRHQAMTEGDGHLADLLVDTVEVKSAAPLADAAPASGPITALELRRAIETQCEVGEGSVAGYVTVDGVLDLIELANTLNHMIRAGASIR</sequence>
<dbReference type="RefSeq" id="WP_155921943.1">
    <property type="nucleotide sequence ID" value="NZ_MZMR01000001.1"/>
</dbReference>
<reference evidence="1" key="1">
    <citation type="journal article" date="2018" name="Front. Microbiol.">
        <title>Beyond the Limits: tRNA Array Units in Mycobacterium Genomes.</title>
        <authorList>
            <person name="Morgado S.M."/>
            <person name="Vicente A.C."/>
        </authorList>
    </citation>
    <scope>NUCLEOTIDE SEQUENCE</scope>
    <source>
        <strain evidence="1">CBMA 213</strain>
        <plasmid evidence="1">pCBMA213_1</plasmid>
    </source>
</reference>
<organism evidence="1">
    <name type="scientific">Mycolicibacterium sp. CBMA 213</name>
    <dbReference type="NCBI Taxonomy" id="1968788"/>
    <lineage>
        <taxon>Bacteria</taxon>
        <taxon>Bacillati</taxon>
        <taxon>Actinomycetota</taxon>
        <taxon>Actinomycetes</taxon>
        <taxon>Mycobacteriales</taxon>
        <taxon>Mycobacteriaceae</taxon>
        <taxon>Mycolicibacterium</taxon>
    </lineage>
</organism>
<proteinExistence type="predicted"/>